<sequence>MGWVESETCRFNAENEQISRVTCNIVLTYVKEQLESLVARVGRVGIGHCTRAGDFAGQAAFSPDRCPGHIGTASGLCSADSGVRLAALALVAQPSAGTGSAGFRHGAGRHESDVLHGAARYSVWPGRGHRVFRAAGRGHLLLTPRTGLCLAGAGGCRPGTDSSSGRQCFGP</sequence>
<name>A0A645G3H8_9ZZZZ</name>
<dbReference type="EMBL" id="VSSQ01068287">
    <property type="protein sequence ID" value="MPN20502.1"/>
    <property type="molecule type" value="Genomic_DNA"/>
</dbReference>
<comment type="caution">
    <text evidence="1">The sequence shown here is derived from an EMBL/GenBank/DDBJ whole genome shotgun (WGS) entry which is preliminary data.</text>
</comment>
<reference evidence="1" key="1">
    <citation type="submission" date="2019-08" db="EMBL/GenBank/DDBJ databases">
        <authorList>
            <person name="Kucharzyk K."/>
            <person name="Murdoch R.W."/>
            <person name="Higgins S."/>
            <person name="Loffler F."/>
        </authorList>
    </citation>
    <scope>NUCLEOTIDE SEQUENCE</scope>
</reference>
<dbReference type="AlphaFoldDB" id="A0A645G3H8"/>
<organism evidence="1">
    <name type="scientific">bioreactor metagenome</name>
    <dbReference type="NCBI Taxonomy" id="1076179"/>
    <lineage>
        <taxon>unclassified sequences</taxon>
        <taxon>metagenomes</taxon>
        <taxon>ecological metagenomes</taxon>
    </lineage>
</organism>
<evidence type="ECO:0000313" key="1">
    <source>
        <dbReference type="EMBL" id="MPN20502.1"/>
    </source>
</evidence>
<accession>A0A645G3H8</accession>
<proteinExistence type="predicted"/>
<gene>
    <name evidence="1" type="ORF">SDC9_167881</name>
</gene>
<protein>
    <submittedName>
        <fullName evidence="1">Uncharacterized protein</fullName>
    </submittedName>
</protein>